<dbReference type="PANTHER" id="PTHR23028:SF65">
    <property type="entry name" value="ACYLTRANSFERASE"/>
    <property type="match status" value="1"/>
</dbReference>
<dbReference type="InterPro" id="IPR050879">
    <property type="entry name" value="Acyltransferase_3"/>
</dbReference>
<dbReference type="GO" id="GO:0000271">
    <property type="term" value="P:polysaccharide biosynthetic process"/>
    <property type="evidence" value="ECO:0007669"/>
    <property type="project" value="TreeGrafter"/>
</dbReference>
<dbReference type="InterPro" id="IPR043968">
    <property type="entry name" value="SGNH"/>
</dbReference>
<evidence type="ECO:0000313" key="3">
    <source>
        <dbReference type="Proteomes" id="UP000095282"/>
    </source>
</evidence>
<evidence type="ECO:0000256" key="1">
    <source>
        <dbReference type="SAM" id="SignalP"/>
    </source>
</evidence>
<feature type="chain" id="PRO_5009308985" evidence="1">
    <location>
        <begin position="20"/>
        <end position="276"/>
    </location>
</feature>
<dbReference type="WBParaSite" id="Csp11.Scaffold630.g16817.t1">
    <property type="protein sequence ID" value="Csp11.Scaffold630.g16817.t1"/>
    <property type="gene ID" value="Csp11.Scaffold630.g16817"/>
</dbReference>
<keyword evidence="1" id="KW-0732">Signal</keyword>
<reference evidence="4" key="1">
    <citation type="submission" date="2016-11" db="UniProtKB">
        <authorList>
            <consortium name="WormBaseParasite"/>
        </authorList>
    </citation>
    <scope>IDENTIFICATION</scope>
</reference>
<evidence type="ECO:0000313" key="4">
    <source>
        <dbReference type="WBParaSite" id="Csp11.Scaffold630.g16817.t1"/>
    </source>
</evidence>
<feature type="signal peptide" evidence="1">
    <location>
        <begin position="1"/>
        <end position="19"/>
    </location>
</feature>
<dbReference type="eggNOG" id="ENOG502S34G">
    <property type="taxonomic scope" value="Eukaryota"/>
</dbReference>
<dbReference type="Pfam" id="PF19040">
    <property type="entry name" value="SGNH"/>
    <property type="match status" value="1"/>
</dbReference>
<sequence length="276" mass="32555">MKAVIPLTVLLILTNGYLQYSIRNDNFWKYKYPEELREIIEKNQESYAPLYDFETRRGKCMEKDLDVPFKKNNLLGYCRFPPGKGNVSVMIIGNSYVLNFVDQIEESFKLNYSEFRYISIIAGYGTYVSNWKISQQAIEIQKKQVELHKPDVLFIMPRFTKRIYILDALPQFNENLFTLFLHYLVTRPQDIELLHLSKKLSDLDMKNIRKRLRMINCKKCQLFDLSHVFVEDNKYLTFNRDSMLSYIDNSVHLTTAGVALCEPILKNITKEILDNS</sequence>
<feature type="domain" description="SGNH" evidence="2">
    <location>
        <begin position="158"/>
        <end position="266"/>
    </location>
</feature>
<organism evidence="3 4">
    <name type="scientific">Caenorhabditis tropicalis</name>
    <dbReference type="NCBI Taxonomy" id="1561998"/>
    <lineage>
        <taxon>Eukaryota</taxon>
        <taxon>Metazoa</taxon>
        <taxon>Ecdysozoa</taxon>
        <taxon>Nematoda</taxon>
        <taxon>Chromadorea</taxon>
        <taxon>Rhabditida</taxon>
        <taxon>Rhabditina</taxon>
        <taxon>Rhabditomorpha</taxon>
        <taxon>Rhabditoidea</taxon>
        <taxon>Rhabditidae</taxon>
        <taxon>Peloderinae</taxon>
        <taxon>Caenorhabditis</taxon>
    </lineage>
</organism>
<proteinExistence type="predicted"/>
<evidence type="ECO:0000259" key="2">
    <source>
        <dbReference type="Pfam" id="PF19040"/>
    </source>
</evidence>
<keyword evidence="3" id="KW-1185">Reference proteome</keyword>
<dbReference type="GO" id="GO:0016020">
    <property type="term" value="C:membrane"/>
    <property type="evidence" value="ECO:0007669"/>
    <property type="project" value="TreeGrafter"/>
</dbReference>
<protein>
    <submittedName>
        <fullName evidence="4">SGNH domain-containing protein</fullName>
    </submittedName>
</protein>
<dbReference type="Proteomes" id="UP000095282">
    <property type="component" value="Unplaced"/>
</dbReference>
<dbReference type="STRING" id="1561998.A0A1I7UKA9"/>
<dbReference type="PANTHER" id="PTHR23028">
    <property type="entry name" value="ACETYLTRANSFERASE"/>
    <property type="match status" value="1"/>
</dbReference>
<name>A0A1I7UKA9_9PELO</name>
<accession>A0A1I7UKA9</accession>
<dbReference type="AlphaFoldDB" id="A0A1I7UKA9"/>